<dbReference type="InterPro" id="IPR029044">
    <property type="entry name" value="Nucleotide-diphossugar_trans"/>
</dbReference>
<reference evidence="1" key="1">
    <citation type="submission" date="2023-10" db="EMBL/GenBank/DDBJ databases">
        <authorList>
            <person name="Chen Y."/>
            <person name="Shah S."/>
            <person name="Dougan E. K."/>
            <person name="Thang M."/>
            <person name="Chan C."/>
        </authorList>
    </citation>
    <scope>NUCLEOTIDE SEQUENCE [LARGE SCALE GENOMIC DNA]</scope>
</reference>
<organism evidence="1 2">
    <name type="scientific">Prorocentrum cordatum</name>
    <dbReference type="NCBI Taxonomy" id="2364126"/>
    <lineage>
        <taxon>Eukaryota</taxon>
        <taxon>Sar</taxon>
        <taxon>Alveolata</taxon>
        <taxon>Dinophyceae</taxon>
        <taxon>Prorocentrales</taxon>
        <taxon>Prorocentraceae</taxon>
        <taxon>Prorocentrum</taxon>
    </lineage>
</organism>
<evidence type="ECO:0000313" key="1">
    <source>
        <dbReference type="EMBL" id="CAK0864395.1"/>
    </source>
</evidence>
<gene>
    <name evidence="1" type="ORF">PCOR1329_LOCUS52302</name>
</gene>
<evidence type="ECO:0008006" key="3">
    <source>
        <dbReference type="Google" id="ProtNLM"/>
    </source>
</evidence>
<name>A0ABN9UW78_9DINO</name>
<dbReference type="EMBL" id="CAUYUJ010016360">
    <property type="protein sequence ID" value="CAK0864395.1"/>
    <property type="molecule type" value="Genomic_DNA"/>
</dbReference>
<keyword evidence="2" id="KW-1185">Reference proteome</keyword>
<dbReference type="Proteomes" id="UP001189429">
    <property type="component" value="Unassembled WGS sequence"/>
</dbReference>
<dbReference type="Gene3D" id="3.90.550.10">
    <property type="entry name" value="Spore Coat Polysaccharide Biosynthesis Protein SpsA, Chain A"/>
    <property type="match status" value="1"/>
</dbReference>
<proteinExistence type="predicted"/>
<sequence>MLLQAYQRLHQAGIEPDWAGGSLDGDLRGFIDARRSHCGIARQRELSSVVLPPSGSNTRHPLDVAHPALVGAGATRQVAILLAATPSMLRVYQPFINLWRCYALRHGLQFILETDDTEVRPPHRRAKNWIRWFAVRRHLDFYEALLVVDPDTFVVPECWNVSIPAVLGSTAAARRGQHASPDVGMRDFGRPQTLNNGVVLVRSTPRGRFFLDQLLAKAAWMQTIEKDQGAFDETVLEVLGLEALSRGEDGYDSECVQHVFPNARGNHEVALYALCWWRVSERLAGPFGARLSDTIRFADPRLADVNHVVGARGMSEPAVLHHFAGRSKDWDAMLDAFGVPPRQTMDCHAVHEHVHAAGAARLCVPGAAEVAECEDGLLVC</sequence>
<protein>
    <recommendedName>
        <fullName evidence="3">Hexosyltransferase</fullName>
    </recommendedName>
</protein>
<accession>A0ABN9UW78</accession>
<comment type="caution">
    <text evidence="1">The sequence shown here is derived from an EMBL/GenBank/DDBJ whole genome shotgun (WGS) entry which is preliminary data.</text>
</comment>
<evidence type="ECO:0000313" key="2">
    <source>
        <dbReference type="Proteomes" id="UP001189429"/>
    </source>
</evidence>